<accession>A0ACC0XGV5</accession>
<dbReference type="Proteomes" id="UP001163603">
    <property type="component" value="Chromosome 12"/>
</dbReference>
<evidence type="ECO:0000313" key="1">
    <source>
        <dbReference type="EMBL" id="KAJ0016725.1"/>
    </source>
</evidence>
<name>A0ACC0XGV5_9ROSI</name>
<protein>
    <submittedName>
        <fullName evidence="1">Uncharacterized protein</fullName>
    </submittedName>
</protein>
<reference evidence="2" key="1">
    <citation type="journal article" date="2023" name="G3 (Bethesda)">
        <title>Genome assembly and association tests identify interacting loci associated with vigor, precocity, and sex in interspecific pistachio rootstocks.</title>
        <authorList>
            <person name="Palmer W."/>
            <person name="Jacygrad E."/>
            <person name="Sagayaradj S."/>
            <person name="Cavanaugh K."/>
            <person name="Han R."/>
            <person name="Bertier L."/>
            <person name="Beede B."/>
            <person name="Kafkas S."/>
            <person name="Golino D."/>
            <person name="Preece J."/>
            <person name="Michelmore R."/>
        </authorList>
    </citation>
    <scope>NUCLEOTIDE SEQUENCE [LARGE SCALE GENOMIC DNA]</scope>
</reference>
<comment type="caution">
    <text evidence="1">The sequence shown here is derived from an EMBL/GenBank/DDBJ whole genome shotgun (WGS) entry which is preliminary data.</text>
</comment>
<keyword evidence="2" id="KW-1185">Reference proteome</keyword>
<sequence length="120" mass="13340">MKIHVAKENEEVYLLPNEKFKVEAMLPMIGERFTSEGRSFWDEFHWSDVFNADDVNGNGGSNVDGDGNVNSDLASEENVQSEGDGDAGMRMGLIVKSFCLILRMTVTKGLKSLMMIMSVE</sequence>
<evidence type="ECO:0000313" key="2">
    <source>
        <dbReference type="Proteomes" id="UP001163603"/>
    </source>
</evidence>
<gene>
    <name evidence="1" type="ORF">Pint_10221</name>
</gene>
<dbReference type="EMBL" id="CM047747">
    <property type="protein sequence ID" value="KAJ0016725.1"/>
    <property type="molecule type" value="Genomic_DNA"/>
</dbReference>
<organism evidence="1 2">
    <name type="scientific">Pistacia integerrima</name>
    <dbReference type="NCBI Taxonomy" id="434235"/>
    <lineage>
        <taxon>Eukaryota</taxon>
        <taxon>Viridiplantae</taxon>
        <taxon>Streptophyta</taxon>
        <taxon>Embryophyta</taxon>
        <taxon>Tracheophyta</taxon>
        <taxon>Spermatophyta</taxon>
        <taxon>Magnoliopsida</taxon>
        <taxon>eudicotyledons</taxon>
        <taxon>Gunneridae</taxon>
        <taxon>Pentapetalae</taxon>
        <taxon>rosids</taxon>
        <taxon>malvids</taxon>
        <taxon>Sapindales</taxon>
        <taxon>Anacardiaceae</taxon>
        <taxon>Pistacia</taxon>
    </lineage>
</organism>
<proteinExistence type="predicted"/>